<dbReference type="InterPro" id="IPR022996">
    <property type="entry name" value="UPF0310"/>
</dbReference>
<evidence type="ECO:0000259" key="2">
    <source>
        <dbReference type="Pfam" id="PF01878"/>
    </source>
</evidence>
<accession>A0A4R1XSJ9</accession>
<evidence type="ECO:0000256" key="1">
    <source>
        <dbReference type="HAMAP-Rule" id="MF_00771"/>
    </source>
</evidence>
<keyword evidence="4" id="KW-1185">Reference proteome</keyword>
<dbReference type="CDD" id="cd21132">
    <property type="entry name" value="EVE-like"/>
    <property type="match status" value="1"/>
</dbReference>
<dbReference type="OrthoDB" id="9793567at2"/>
<name>A0A4R1XSJ9_ACICA</name>
<comment type="caution">
    <text evidence="3">The sequence shown here is derived from an EMBL/GenBank/DDBJ whole genome shotgun (WGS) entry which is preliminary data.</text>
</comment>
<feature type="domain" description="EVE" evidence="2">
    <location>
        <begin position="2"/>
        <end position="130"/>
    </location>
</feature>
<dbReference type="SUPFAM" id="SSF88697">
    <property type="entry name" value="PUA domain-like"/>
    <property type="match status" value="1"/>
</dbReference>
<evidence type="ECO:0000313" key="4">
    <source>
        <dbReference type="Proteomes" id="UP000294963"/>
    </source>
</evidence>
<dbReference type="Pfam" id="PF01878">
    <property type="entry name" value="EVE"/>
    <property type="match status" value="1"/>
</dbReference>
<reference evidence="3 4" key="1">
    <citation type="submission" date="2019-03" db="EMBL/GenBank/DDBJ databases">
        <title>Genomic analyses of the natural microbiome of Caenorhabditis elegans.</title>
        <authorList>
            <person name="Samuel B."/>
        </authorList>
    </citation>
    <scope>NUCLEOTIDE SEQUENCE [LARGE SCALE GENOMIC DNA]</scope>
    <source>
        <strain evidence="3 4">JUb89</strain>
    </source>
</reference>
<dbReference type="EMBL" id="SLVJ01000009">
    <property type="protein sequence ID" value="TCM67354.1"/>
    <property type="molecule type" value="Genomic_DNA"/>
</dbReference>
<comment type="similarity">
    <text evidence="1">Belongs to the UPF0310 family.</text>
</comment>
<dbReference type="AlphaFoldDB" id="A0A4R1XSJ9"/>
<dbReference type="InterPro" id="IPR002740">
    <property type="entry name" value="EVE_domain"/>
</dbReference>
<organism evidence="3 4">
    <name type="scientific">Acinetobacter calcoaceticus</name>
    <dbReference type="NCBI Taxonomy" id="471"/>
    <lineage>
        <taxon>Bacteria</taxon>
        <taxon>Pseudomonadati</taxon>
        <taxon>Pseudomonadota</taxon>
        <taxon>Gammaproteobacteria</taxon>
        <taxon>Moraxellales</taxon>
        <taxon>Moraxellaceae</taxon>
        <taxon>Acinetobacter</taxon>
        <taxon>Acinetobacter calcoaceticus/baumannii complex</taxon>
    </lineage>
</organism>
<sequence>MKYWIGVACKNHVMVGVEGGFSQLNHGKKAPLTRMQAGDKFLYYAPKISMQETTACQKIVALGTVQEGEIYQAEMSPDFKPFRRDVDYQTGLIEVSLAQLNQHTEWVECRSKLRFGHLEISAQLYEYIESLMRAQV</sequence>
<dbReference type="Proteomes" id="UP000294963">
    <property type="component" value="Unassembled WGS sequence"/>
</dbReference>
<proteinExistence type="inferred from homology"/>
<dbReference type="InterPro" id="IPR015947">
    <property type="entry name" value="PUA-like_sf"/>
</dbReference>
<protein>
    <recommendedName>
        <fullName evidence="1">UPF0310 protein EC844_109126</fullName>
    </recommendedName>
</protein>
<evidence type="ECO:0000313" key="3">
    <source>
        <dbReference type="EMBL" id="TCM67354.1"/>
    </source>
</evidence>
<dbReference type="HAMAP" id="MF_00771">
    <property type="entry name" value="UPF0310"/>
    <property type="match status" value="1"/>
</dbReference>
<dbReference type="Gene3D" id="3.10.590.10">
    <property type="entry name" value="ph1033 like domains"/>
    <property type="match status" value="1"/>
</dbReference>
<gene>
    <name evidence="3" type="ORF">EC844_109126</name>
</gene>